<dbReference type="InterPro" id="IPR057191">
    <property type="entry name" value="DUF7869"/>
</dbReference>
<dbReference type="PANTHER" id="PTHR34415">
    <property type="entry name" value="INTEGRASE CATALYTIC DOMAIN-CONTAINING PROTEIN"/>
    <property type="match status" value="1"/>
</dbReference>
<accession>A0ABR3NJ49</accession>
<name>A0ABR3NJ49_9TELE</name>
<keyword evidence="3" id="KW-1185">Reference proteome</keyword>
<feature type="domain" description="DUF7869" evidence="1">
    <location>
        <begin position="24"/>
        <end position="99"/>
    </location>
</feature>
<evidence type="ECO:0000313" key="3">
    <source>
        <dbReference type="Proteomes" id="UP001558613"/>
    </source>
</evidence>
<dbReference type="Proteomes" id="UP001558613">
    <property type="component" value="Unassembled WGS sequence"/>
</dbReference>
<dbReference type="PANTHER" id="PTHR34415:SF1">
    <property type="entry name" value="INTEGRASE CATALYTIC DOMAIN-CONTAINING PROTEIN"/>
    <property type="match status" value="1"/>
</dbReference>
<gene>
    <name evidence="2" type="ORF">QQF64_023607</name>
</gene>
<comment type="caution">
    <text evidence="2">The sequence shown here is derived from an EMBL/GenBank/DDBJ whole genome shotgun (WGS) entry which is preliminary data.</text>
</comment>
<dbReference type="Pfam" id="PF25273">
    <property type="entry name" value="DUF7869"/>
    <property type="match status" value="1"/>
</dbReference>
<evidence type="ECO:0000259" key="1">
    <source>
        <dbReference type="Pfam" id="PF25273"/>
    </source>
</evidence>
<protein>
    <recommendedName>
        <fullName evidence="1">DUF7869 domain-containing protein</fullName>
    </recommendedName>
</protein>
<organism evidence="2 3">
    <name type="scientific">Cirrhinus molitorella</name>
    <name type="common">mud carp</name>
    <dbReference type="NCBI Taxonomy" id="172907"/>
    <lineage>
        <taxon>Eukaryota</taxon>
        <taxon>Metazoa</taxon>
        <taxon>Chordata</taxon>
        <taxon>Craniata</taxon>
        <taxon>Vertebrata</taxon>
        <taxon>Euteleostomi</taxon>
        <taxon>Actinopterygii</taxon>
        <taxon>Neopterygii</taxon>
        <taxon>Teleostei</taxon>
        <taxon>Ostariophysi</taxon>
        <taxon>Cypriniformes</taxon>
        <taxon>Cyprinidae</taxon>
        <taxon>Labeoninae</taxon>
        <taxon>Labeonini</taxon>
        <taxon>Cirrhinus</taxon>
    </lineage>
</organism>
<proteinExistence type="predicted"/>
<dbReference type="EMBL" id="JAYMGO010000003">
    <property type="protein sequence ID" value="KAL1276934.1"/>
    <property type="molecule type" value="Genomic_DNA"/>
</dbReference>
<reference evidence="2 3" key="1">
    <citation type="submission" date="2023-09" db="EMBL/GenBank/DDBJ databases">
        <authorList>
            <person name="Wang M."/>
        </authorList>
    </citation>
    <scope>NUCLEOTIDE SEQUENCE [LARGE SCALE GENOMIC DNA]</scope>
    <source>
        <strain evidence="2">GT-2023</strain>
        <tissue evidence="2">Liver</tissue>
    </source>
</reference>
<evidence type="ECO:0000313" key="2">
    <source>
        <dbReference type="EMBL" id="KAL1276934.1"/>
    </source>
</evidence>
<sequence>MGTDNPPTMCLWNEGIAHRGSIEVASCLLKWVETSFAPLVQAKERKLIIYSDRCCGQNNNWRVLNQALLVSRRYFSHIEQKFMVSGHSFLPCDRSFATMTLCQC</sequence>